<evidence type="ECO:0000256" key="2">
    <source>
        <dbReference type="SAM" id="Phobius"/>
    </source>
</evidence>
<comment type="caution">
    <text evidence="4">The sequence shown here is derived from an EMBL/GenBank/DDBJ whole genome shotgun (WGS) entry which is preliminary data.</text>
</comment>
<protein>
    <submittedName>
        <fullName evidence="4">FHA domain-containing protein</fullName>
    </submittedName>
</protein>
<proteinExistence type="predicted"/>
<keyword evidence="1" id="KW-0694">RNA-binding</keyword>
<sequence>MVNFLNMLRKIFFTNVIGEINLYVILSSLFKFIFISIVLYYIYIIVKLIILDIKNIDIKDKIKKYFIVVVDSDGISKNYLLENNTSIGRALNNDIVLSGEVISKYHAEIVQSSDNYYLVDKNSSNGTFLNGEIVNKNYQLLNNDIIQIGDYKIKFVEEFVDPKSN</sequence>
<keyword evidence="5" id="KW-1185">Reference proteome</keyword>
<evidence type="ECO:0000256" key="1">
    <source>
        <dbReference type="PROSITE-ProRule" id="PRU00182"/>
    </source>
</evidence>
<dbReference type="PROSITE" id="PS50889">
    <property type="entry name" value="S4"/>
    <property type="match status" value="1"/>
</dbReference>
<gene>
    <name evidence="4" type="ORF">ABGF40_04205</name>
</gene>
<dbReference type="InterPro" id="IPR008984">
    <property type="entry name" value="SMAD_FHA_dom_sf"/>
</dbReference>
<organism evidence="4 5">
    <name type="scientific">Helcococcus bovis</name>
    <dbReference type="NCBI Taxonomy" id="3153252"/>
    <lineage>
        <taxon>Bacteria</taxon>
        <taxon>Bacillati</taxon>
        <taxon>Bacillota</taxon>
        <taxon>Tissierellia</taxon>
        <taxon>Tissierellales</taxon>
        <taxon>Peptoniphilaceae</taxon>
        <taxon>Helcococcus</taxon>
    </lineage>
</organism>
<dbReference type="Gene3D" id="2.60.200.20">
    <property type="match status" value="1"/>
</dbReference>
<feature type="domain" description="FHA" evidence="3">
    <location>
        <begin position="85"/>
        <end position="134"/>
    </location>
</feature>
<dbReference type="EMBL" id="JBFNFH010000007">
    <property type="protein sequence ID" value="MFM1524868.1"/>
    <property type="molecule type" value="Genomic_DNA"/>
</dbReference>
<accession>A0ABW9F6V5</accession>
<dbReference type="Pfam" id="PF00498">
    <property type="entry name" value="FHA"/>
    <property type="match status" value="1"/>
</dbReference>
<keyword evidence="2" id="KW-0812">Transmembrane</keyword>
<dbReference type="PROSITE" id="PS50006">
    <property type="entry name" value="FHA_DOMAIN"/>
    <property type="match status" value="1"/>
</dbReference>
<evidence type="ECO:0000259" key="3">
    <source>
        <dbReference type="PROSITE" id="PS50006"/>
    </source>
</evidence>
<dbReference type="RefSeq" id="WP_408126540.1">
    <property type="nucleotide sequence ID" value="NZ_JBFNFH010000007.1"/>
</dbReference>
<keyword evidence="2" id="KW-1133">Transmembrane helix</keyword>
<dbReference type="PANTHER" id="PTHR23308">
    <property type="entry name" value="NUCLEAR INHIBITOR OF PROTEIN PHOSPHATASE-1"/>
    <property type="match status" value="1"/>
</dbReference>
<dbReference type="InterPro" id="IPR000253">
    <property type="entry name" value="FHA_dom"/>
</dbReference>
<evidence type="ECO:0000313" key="4">
    <source>
        <dbReference type="EMBL" id="MFM1524868.1"/>
    </source>
</evidence>
<feature type="transmembrane region" description="Helical" evidence="2">
    <location>
        <begin position="20"/>
        <end position="46"/>
    </location>
</feature>
<dbReference type="Proteomes" id="UP001629536">
    <property type="component" value="Unassembled WGS sequence"/>
</dbReference>
<evidence type="ECO:0000313" key="5">
    <source>
        <dbReference type="Proteomes" id="UP001629536"/>
    </source>
</evidence>
<keyword evidence="2" id="KW-0472">Membrane</keyword>
<dbReference type="SMART" id="SM00240">
    <property type="entry name" value="FHA"/>
    <property type="match status" value="1"/>
</dbReference>
<dbReference type="InterPro" id="IPR050923">
    <property type="entry name" value="Cell_Proc_Reg/RNA_Proc"/>
</dbReference>
<dbReference type="CDD" id="cd00060">
    <property type="entry name" value="FHA"/>
    <property type="match status" value="1"/>
</dbReference>
<reference evidence="4 5" key="1">
    <citation type="journal article" date="2024" name="Front. Microbiol.">
        <title>Pangenomic and biochemical analyses of Helcococcus ovis reveal widespread tetracycline resistance and a novel bacterial species, Helcococcus bovis.</title>
        <authorList>
            <person name="Cunha F."/>
            <person name="Zhai Y."/>
            <person name="Casaro S."/>
            <person name="Jones K.L."/>
            <person name="Hernandez M."/>
            <person name="Bisinotto R.S."/>
            <person name="Kariyawasam S."/>
            <person name="Brown M.B."/>
            <person name="Phillips A."/>
            <person name="Jeong K.C."/>
            <person name="Galvao K.N."/>
        </authorList>
    </citation>
    <scope>NUCLEOTIDE SEQUENCE [LARGE SCALE GENOMIC DNA]</scope>
    <source>
        <strain evidence="4 5">KG197</strain>
    </source>
</reference>
<dbReference type="SUPFAM" id="SSF49879">
    <property type="entry name" value="SMAD/FHA domain"/>
    <property type="match status" value="1"/>
</dbReference>
<name>A0ABW9F6V5_9FIRM</name>